<name>A0ABX2LY67_9BURK</name>
<keyword evidence="2" id="KW-1185">Reference proteome</keyword>
<proteinExistence type="predicted"/>
<dbReference type="Proteomes" id="UP000536746">
    <property type="component" value="Unassembled WGS sequence"/>
</dbReference>
<dbReference type="EMBL" id="JABFMT010000002">
    <property type="protein sequence ID" value="NUU00519.1"/>
    <property type="molecule type" value="Genomic_DNA"/>
</dbReference>
<sequence>MAVWIPPGKDFRLERDPARQFREESPSRAHFSWALTRIAAACPMFADRNTRRNSSFSLTGNSTAKDKTIVRVPDVAIFAAKQGIESVVSRRSKMVKKRAVPPGPETRKSFAFFDRSDCTRAFNFRKKISIEKLCKPFTGAALRETRKFSGNAVFC</sequence>
<dbReference type="RefSeq" id="WP_148664524.1">
    <property type="nucleotide sequence ID" value="NZ_CP018845.1"/>
</dbReference>
<gene>
    <name evidence="1" type="ORF">HNO84_02830</name>
</gene>
<evidence type="ECO:0000313" key="1">
    <source>
        <dbReference type="EMBL" id="NUU00519.1"/>
    </source>
</evidence>
<reference evidence="1 2" key="1">
    <citation type="journal article" date="2020" name="Front. Plant Sci.">
        <title>Isolation of Rhizosphere Bacteria That Improve Quality and Water Stress Tolerance in Greenhouse Ornamentals.</title>
        <authorList>
            <person name="Nordstedt N.P."/>
            <person name="Jones M.L."/>
        </authorList>
    </citation>
    <scope>NUCLEOTIDE SEQUENCE [LARGE SCALE GENOMIC DNA]</scope>
    <source>
        <strain evidence="1 2">C6C2</strain>
    </source>
</reference>
<organism evidence="1 2">
    <name type="scientific">Herbaspirillum robiniae</name>
    <dbReference type="NCBI Taxonomy" id="2014887"/>
    <lineage>
        <taxon>Bacteria</taxon>
        <taxon>Pseudomonadati</taxon>
        <taxon>Pseudomonadota</taxon>
        <taxon>Betaproteobacteria</taxon>
        <taxon>Burkholderiales</taxon>
        <taxon>Oxalobacteraceae</taxon>
        <taxon>Herbaspirillum</taxon>
    </lineage>
</organism>
<protein>
    <submittedName>
        <fullName evidence="1">Uncharacterized protein</fullName>
    </submittedName>
</protein>
<evidence type="ECO:0000313" key="2">
    <source>
        <dbReference type="Proteomes" id="UP000536746"/>
    </source>
</evidence>
<comment type="caution">
    <text evidence="1">The sequence shown here is derived from an EMBL/GenBank/DDBJ whole genome shotgun (WGS) entry which is preliminary data.</text>
</comment>
<accession>A0ABX2LY67</accession>